<proteinExistence type="predicted"/>
<dbReference type="Proteomes" id="UP000199382">
    <property type="component" value="Unassembled WGS sequence"/>
</dbReference>
<dbReference type="EMBL" id="FNEK01000137">
    <property type="protein sequence ID" value="SDL95593.1"/>
    <property type="molecule type" value="Genomic_DNA"/>
</dbReference>
<protein>
    <submittedName>
        <fullName evidence="1">Uncharacterized protein</fullName>
    </submittedName>
</protein>
<evidence type="ECO:0000313" key="1">
    <source>
        <dbReference type="EMBL" id="SDL95593.1"/>
    </source>
</evidence>
<organism evidence="1 2">
    <name type="scientific">Aliiruegeria lutimaris</name>
    <dbReference type="NCBI Taxonomy" id="571298"/>
    <lineage>
        <taxon>Bacteria</taxon>
        <taxon>Pseudomonadati</taxon>
        <taxon>Pseudomonadota</taxon>
        <taxon>Alphaproteobacteria</taxon>
        <taxon>Rhodobacterales</taxon>
        <taxon>Roseobacteraceae</taxon>
        <taxon>Aliiruegeria</taxon>
    </lineage>
</organism>
<sequence length="105" mass="11917">MNIGELFRDEPDSWVLRGDHVLWREFAETFADTPVPDSTAELQRILETAFWDATGNSLAFCTEVLVGRLARVDETRGGVSCAMWRYNFFPLIIKRFEEAKSASAA</sequence>
<evidence type="ECO:0000313" key="2">
    <source>
        <dbReference type="Proteomes" id="UP000199382"/>
    </source>
</evidence>
<dbReference type="OrthoDB" id="9806181at2"/>
<keyword evidence="2" id="KW-1185">Reference proteome</keyword>
<accession>A0A1G9PAJ7</accession>
<gene>
    <name evidence="1" type="ORF">SAMN04488026_11373</name>
</gene>
<name>A0A1G9PAJ7_9RHOB</name>
<dbReference type="STRING" id="571298.SAMN04488026_11373"/>
<reference evidence="1 2" key="1">
    <citation type="submission" date="2016-10" db="EMBL/GenBank/DDBJ databases">
        <authorList>
            <person name="de Groot N.N."/>
        </authorList>
    </citation>
    <scope>NUCLEOTIDE SEQUENCE [LARGE SCALE GENOMIC DNA]</scope>
    <source>
        <strain evidence="1 2">DSM 25294</strain>
    </source>
</reference>
<dbReference type="AlphaFoldDB" id="A0A1G9PAJ7"/>
<dbReference type="RefSeq" id="WP_093164902.1">
    <property type="nucleotide sequence ID" value="NZ_FNEK01000137.1"/>
</dbReference>